<accession>A0ABD3GB30</accession>
<protein>
    <submittedName>
        <fullName evidence="2">Uncharacterized protein</fullName>
    </submittedName>
</protein>
<feature type="region of interest" description="Disordered" evidence="1">
    <location>
        <begin position="1"/>
        <end position="20"/>
    </location>
</feature>
<sequence>MNISSGSSGSSSSCCEGEEEVVSHLRSSSFYRNVNSVSSPDPGYRYPTKKDNAAPPASTSGALDYRREEDCAGGQEQQDESEKEPIHSARSEVQDCEPKAASQLLWRVIIIIILCKSRSLHAHA</sequence>
<name>A0ABD3GB30_9MARC</name>
<feature type="compositionally biased region" description="Basic and acidic residues" evidence="1">
    <location>
        <begin position="83"/>
        <end position="95"/>
    </location>
</feature>
<evidence type="ECO:0000256" key="1">
    <source>
        <dbReference type="SAM" id="MobiDB-lite"/>
    </source>
</evidence>
<evidence type="ECO:0000313" key="3">
    <source>
        <dbReference type="Proteomes" id="UP001633002"/>
    </source>
</evidence>
<gene>
    <name evidence="2" type="ORF">R1sor_025824</name>
</gene>
<comment type="caution">
    <text evidence="2">The sequence shown here is derived from an EMBL/GenBank/DDBJ whole genome shotgun (WGS) entry which is preliminary data.</text>
</comment>
<dbReference type="Proteomes" id="UP001633002">
    <property type="component" value="Unassembled WGS sequence"/>
</dbReference>
<feature type="compositionally biased region" description="Low complexity" evidence="1">
    <location>
        <begin position="1"/>
        <end position="15"/>
    </location>
</feature>
<dbReference type="AlphaFoldDB" id="A0ABD3GB30"/>
<reference evidence="2 3" key="1">
    <citation type="submission" date="2024-09" db="EMBL/GenBank/DDBJ databases">
        <title>Chromosome-scale assembly of Riccia sorocarpa.</title>
        <authorList>
            <person name="Paukszto L."/>
        </authorList>
    </citation>
    <scope>NUCLEOTIDE SEQUENCE [LARGE SCALE GENOMIC DNA]</scope>
    <source>
        <strain evidence="2">LP-2024</strain>
        <tissue evidence="2">Aerial parts of the thallus</tissue>
    </source>
</reference>
<evidence type="ECO:0000313" key="2">
    <source>
        <dbReference type="EMBL" id="KAL3675876.1"/>
    </source>
</evidence>
<proteinExistence type="predicted"/>
<dbReference type="EMBL" id="JBJQOH010000008">
    <property type="protein sequence ID" value="KAL3675876.1"/>
    <property type="molecule type" value="Genomic_DNA"/>
</dbReference>
<feature type="region of interest" description="Disordered" evidence="1">
    <location>
        <begin position="32"/>
        <end position="95"/>
    </location>
</feature>
<keyword evidence="3" id="KW-1185">Reference proteome</keyword>
<organism evidence="2 3">
    <name type="scientific">Riccia sorocarpa</name>
    <dbReference type="NCBI Taxonomy" id="122646"/>
    <lineage>
        <taxon>Eukaryota</taxon>
        <taxon>Viridiplantae</taxon>
        <taxon>Streptophyta</taxon>
        <taxon>Embryophyta</taxon>
        <taxon>Marchantiophyta</taxon>
        <taxon>Marchantiopsida</taxon>
        <taxon>Marchantiidae</taxon>
        <taxon>Marchantiales</taxon>
        <taxon>Ricciaceae</taxon>
        <taxon>Riccia</taxon>
    </lineage>
</organism>